<feature type="compositionally biased region" description="Low complexity" evidence="2">
    <location>
        <begin position="398"/>
        <end position="411"/>
    </location>
</feature>
<evidence type="ECO:0000313" key="4">
    <source>
        <dbReference type="EMBL" id="CAB3376490.1"/>
    </source>
</evidence>
<gene>
    <name evidence="4" type="ORF">CLODIP_2_CD04029</name>
</gene>
<dbReference type="InterPro" id="IPR037614">
    <property type="entry name" value="Kazrin"/>
</dbReference>
<dbReference type="Gene3D" id="1.10.150.50">
    <property type="entry name" value="Transcription Factor, Ets-1"/>
    <property type="match status" value="3"/>
</dbReference>
<dbReference type="InterPro" id="IPR013761">
    <property type="entry name" value="SAM/pointed_sf"/>
</dbReference>
<organism evidence="4 5">
    <name type="scientific">Cloeon dipterum</name>
    <dbReference type="NCBI Taxonomy" id="197152"/>
    <lineage>
        <taxon>Eukaryota</taxon>
        <taxon>Metazoa</taxon>
        <taxon>Ecdysozoa</taxon>
        <taxon>Arthropoda</taxon>
        <taxon>Hexapoda</taxon>
        <taxon>Insecta</taxon>
        <taxon>Pterygota</taxon>
        <taxon>Palaeoptera</taxon>
        <taxon>Ephemeroptera</taxon>
        <taxon>Pisciforma</taxon>
        <taxon>Baetidae</taxon>
        <taxon>Cloeon</taxon>
    </lineage>
</organism>
<dbReference type="SMART" id="SM00454">
    <property type="entry name" value="SAM"/>
    <property type="match status" value="3"/>
</dbReference>
<evidence type="ECO:0000313" key="5">
    <source>
        <dbReference type="Proteomes" id="UP000494165"/>
    </source>
</evidence>
<feature type="coiled-coil region" evidence="1">
    <location>
        <begin position="98"/>
        <end position="143"/>
    </location>
</feature>
<dbReference type="Proteomes" id="UP000494165">
    <property type="component" value="Unassembled WGS sequence"/>
</dbReference>
<dbReference type="Pfam" id="PF00536">
    <property type="entry name" value="SAM_1"/>
    <property type="match status" value="2"/>
</dbReference>
<dbReference type="PROSITE" id="PS50105">
    <property type="entry name" value="SAM_DOMAIN"/>
    <property type="match status" value="2"/>
</dbReference>
<dbReference type="SUPFAM" id="SSF47769">
    <property type="entry name" value="SAM/Pointed domain"/>
    <property type="match status" value="2"/>
</dbReference>
<evidence type="ECO:0000256" key="2">
    <source>
        <dbReference type="SAM" id="MobiDB-lite"/>
    </source>
</evidence>
<feature type="region of interest" description="Disordered" evidence="2">
    <location>
        <begin position="946"/>
        <end position="1019"/>
    </location>
</feature>
<keyword evidence="1" id="KW-0175">Coiled coil</keyword>
<dbReference type="EMBL" id="CADEPI010000128">
    <property type="protein sequence ID" value="CAB3376490.1"/>
    <property type="molecule type" value="Genomic_DNA"/>
</dbReference>
<keyword evidence="5" id="KW-1185">Reference proteome</keyword>
<dbReference type="InterPro" id="IPR059089">
    <property type="entry name" value="Kazrin_N"/>
</dbReference>
<feature type="region of interest" description="Disordered" evidence="2">
    <location>
        <begin position="496"/>
        <end position="567"/>
    </location>
</feature>
<feature type="domain" description="SAM" evidence="3">
    <location>
        <begin position="705"/>
        <end position="763"/>
    </location>
</feature>
<reference evidence="4 5" key="1">
    <citation type="submission" date="2020-04" db="EMBL/GenBank/DDBJ databases">
        <authorList>
            <person name="Alioto T."/>
            <person name="Alioto T."/>
            <person name="Gomez Garrido J."/>
        </authorList>
    </citation>
    <scope>NUCLEOTIDE SEQUENCE [LARGE SCALE GENOMIC DNA]</scope>
</reference>
<name>A0A8S1CYS0_9INSE</name>
<feature type="compositionally biased region" description="Gly residues" evidence="2">
    <location>
        <begin position="412"/>
        <end position="423"/>
    </location>
</feature>
<dbReference type="InterPro" id="IPR001660">
    <property type="entry name" value="SAM"/>
</dbReference>
<evidence type="ECO:0000259" key="3">
    <source>
        <dbReference type="PROSITE" id="PS50105"/>
    </source>
</evidence>
<feature type="compositionally biased region" description="Polar residues" evidence="2">
    <location>
        <begin position="451"/>
        <end position="464"/>
    </location>
</feature>
<feature type="compositionally biased region" description="Gly residues" evidence="2">
    <location>
        <begin position="227"/>
        <end position="236"/>
    </location>
</feature>
<protein>
    <recommendedName>
        <fullName evidence="3">SAM domain-containing protein</fullName>
    </recommendedName>
</protein>
<dbReference type="AlphaFoldDB" id="A0A8S1CYS0"/>
<dbReference type="InterPro" id="IPR037616">
    <property type="entry name" value="Kazrin_SAM_rpt_3"/>
</dbReference>
<dbReference type="PANTHER" id="PTHR12776:SF1">
    <property type="entry name" value="KAZRIN"/>
    <property type="match status" value="1"/>
</dbReference>
<feature type="compositionally biased region" description="Low complexity" evidence="2">
    <location>
        <begin position="959"/>
        <end position="973"/>
    </location>
</feature>
<feature type="compositionally biased region" description="Polar residues" evidence="2">
    <location>
        <begin position="496"/>
        <end position="515"/>
    </location>
</feature>
<accession>A0A8S1CYS0</accession>
<dbReference type="PANTHER" id="PTHR12776">
    <property type="entry name" value="KAZRIN-RELATED"/>
    <property type="match status" value="1"/>
</dbReference>
<dbReference type="Pfam" id="PF25986">
    <property type="entry name" value="Kazrin"/>
    <property type="match status" value="1"/>
</dbReference>
<dbReference type="Pfam" id="PF07647">
    <property type="entry name" value="SAM_2"/>
    <property type="match status" value="1"/>
</dbReference>
<dbReference type="CDD" id="cd09570">
    <property type="entry name" value="SAM_kazrin_repeat3"/>
    <property type="match status" value="1"/>
</dbReference>
<proteinExistence type="predicted"/>
<sequence length="1019" mass="111614">MRPSQEKKGRYKLESLKRERFSNVGWSHNPETLHQVKVIRSLRCLDALHEQIGQSLEAGRPADVHLSNPSSVCDDGSEDGDRNQQAFSSSMALMRRLLEDAQAKFRRMVDENKTLATRIDGDLQAAQEDVGVLRGELADANRRLEELAVAPSCEAGGDASPPEQAPKIPPSPPPRLHVPAVPVAGSCPSAAQEQTEPVAGCSSAPAEAHQPVSHGSIETDPGEGSSSCGGGGGSGSGSLAELRDENARLKREIAELKCLLGPEALALSAELESTRDALAAVKADRKRLKAEKYDLLNQMKQLYSTLEDKEKELRDFIRNYEQMRDTEVSTQQLAAEREERERERWTLLRHARDEAERSLALAAQLTARETQIQQLQEHILEIKRATGFMTEQDCRVNGSGTPTSSGLLSSGGVAGLVGTGLPGDRGSSADSGVRGSSDRESGATSAGGGNLSDSNTDGTPTITVETGGGGNIDMDSISVVSSIIGQHTYQNRFHNRTNRYAVTTPKDSPTLSPMSANPFARMIQDNNVLSSPPPRGACRSVEQLQDSSEPPTGRRKGTGRLGRGGTWGSISRVFARSRHRKMTSPSHEAVDPYRSWSPLTEEGYAEKLRLLREASTIPMERWRAPTVLAWLEIALGMPQYGPRCAENVKSGKVLLELSDVELEVGLGITHPMHRKKLRLAIEEHRHPSLVRYPCMAQLGHTWVSSEWLPDLGLAQYSENFATNMVDARMLDHLSKKELEKFLGVTRKFHQASIVHGIHLLRMMKYDRQALAVRRHQCENIDADPIVWTNQRFIRWARNIDLNEYADNLKDSGVHGALVVLEPSFNGETMASALGIPQSKNIIRRHLTTELEALVLPARAAVEHYMKISKAERRRYEKLMSGGSLGRSFSRSYAGGLQDHHHHQDGASIAEGSGAELAADKDRSRRASLRGSLSRALGLRVKQELQRQQHQLYHHHEAASPESSLASPTSEAPSFLAESEPHGLPASSSSTSSGSARQQQQHRRVRSIGDIEAVSAVTPV</sequence>
<feature type="region of interest" description="Disordered" evidence="2">
    <location>
        <begin position="59"/>
        <end position="84"/>
    </location>
</feature>
<feature type="region of interest" description="Disordered" evidence="2">
    <location>
        <begin position="153"/>
        <end position="240"/>
    </location>
</feature>
<evidence type="ECO:0000256" key="1">
    <source>
        <dbReference type="SAM" id="Coils"/>
    </source>
</evidence>
<dbReference type="OrthoDB" id="6430345at2759"/>
<feature type="domain" description="SAM" evidence="3">
    <location>
        <begin position="622"/>
        <end position="687"/>
    </location>
</feature>
<feature type="region of interest" description="Disordered" evidence="2">
    <location>
        <begin position="393"/>
        <end position="471"/>
    </location>
</feature>
<comment type="caution">
    <text evidence="4">The sequence shown here is derived from an EMBL/GenBank/DDBJ whole genome shotgun (WGS) entry which is preliminary data.</text>
</comment>
<feature type="compositionally biased region" description="Pro residues" evidence="2">
    <location>
        <begin position="163"/>
        <end position="176"/>
    </location>
</feature>
<feature type="compositionally biased region" description="Low complexity" evidence="2">
    <location>
        <begin position="986"/>
        <end position="998"/>
    </location>
</feature>